<organism evidence="2 3">
    <name type="scientific">Herbaspirillum rubrisubalbicans</name>
    <dbReference type="NCBI Taxonomy" id="80842"/>
    <lineage>
        <taxon>Bacteria</taxon>
        <taxon>Pseudomonadati</taxon>
        <taxon>Pseudomonadota</taxon>
        <taxon>Betaproteobacteria</taxon>
        <taxon>Burkholderiales</taxon>
        <taxon>Oxalobacteraceae</taxon>
        <taxon>Herbaspirillum</taxon>
    </lineage>
</organism>
<keyword evidence="3" id="KW-1185">Reference proteome</keyword>
<accession>A0ABX9BUS6</accession>
<dbReference type="Proteomes" id="UP000248631">
    <property type="component" value="Unassembled WGS sequence"/>
</dbReference>
<reference evidence="2 3" key="1">
    <citation type="submission" date="2014-12" db="EMBL/GenBank/DDBJ databases">
        <title>Complete genome sequence of Herbaspirillum rubrisubalbicans Os38.</title>
        <authorList>
            <person name="Chen M."/>
            <person name="An Q."/>
        </authorList>
    </citation>
    <scope>NUCLEOTIDE SEQUENCE [LARGE SCALE GENOMIC DNA]</scope>
    <source>
        <strain evidence="2 3">Os38</strain>
    </source>
</reference>
<feature type="domain" description="DUF6396" evidence="1">
    <location>
        <begin position="243"/>
        <end position="287"/>
    </location>
</feature>
<sequence>MKNLPRNMSLRAFDPHRKEFVCKYQENILPRLDEEAERWFQEGLALTSHTLWPNQRDYAKAAQLWQQATDRNHWKAMLNLAHGYAHGDGVTRDTERAVLILEKAMQLGIPAAFDVMGTYHMHGIGVKQDVSRAYAFWQLAAEMGSPSAMAHIGSKTDALYDSPPAFWGNRKIALQMLECGLNQGNADAAFNLGGTIAGEKEEFEQDNDRARLVFQEGVRLGSYMSAIYLASAFRSGEPLSGIGIDKARAERYSLLSDALQRNPDLRFPNLDKILPLPPANLPMWNGDRNTLLDAAKPVLQKPDAPPPPEPNPAWLRTGRAHIPPGRQLPAQPQIQVLPQYESTAAPQTGYWIARLMRPVSDRHHAWNAEQLPLRYQQGELFDRSRSGLQDEDGRIQFHYLGESVDLPAPVTVKEDPRVTRRAARYVEFPQIERRYRSHSPCPRSGIWRPYLPDEHPLHESFNRWDRQTYVRKGMPFPDVIKQRPGIEPHELLWQWLGNANEERHGLEHVSLDSPAVEVADDR</sequence>
<evidence type="ECO:0000313" key="2">
    <source>
        <dbReference type="EMBL" id="RAM61510.1"/>
    </source>
</evidence>
<dbReference type="InterPro" id="IPR011990">
    <property type="entry name" value="TPR-like_helical_dom_sf"/>
</dbReference>
<proteinExistence type="predicted"/>
<dbReference type="Pfam" id="PF08238">
    <property type="entry name" value="Sel1"/>
    <property type="match status" value="3"/>
</dbReference>
<dbReference type="PANTHER" id="PTHR11102">
    <property type="entry name" value="SEL-1-LIKE PROTEIN"/>
    <property type="match status" value="1"/>
</dbReference>
<comment type="caution">
    <text evidence="2">The sequence shown here is derived from an EMBL/GenBank/DDBJ whole genome shotgun (WGS) entry which is preliminary data.</text>
</comment>
<protein>
    <recommendedName>
        <fullName evidence="1">DUF6396 domain-containing protein</fullName>
    </recommendedName>
</protein>
<name>A0ABX9BUS6_9BURK</name>
<dbReference type="SUPFAM" id="SSF81901">
    <property type="entry name" value="HCP-like"/>
    <property type="match status" value="1"/>
</dbReference>
<dbReference type="Gene3D" id="1.25.40.10">
    <property type="entry name" value="Tetratricopeptide repeat domain"/>
    <property type="match status" value="1"/>
</dbReference>
<dbReference type="Pfam" id="PF19933">
    <property type="entry name" value="DUF6396"/>
    <property type="match status" value="1"/>
</dbReference>
<dbReference type="InterPro" id="IPR050767">
    <property type="entry name" value="Sel1_AlgK"/>
</dbReference>
<dbReference type="InterPro" id="IPR045653">
    <property type="entry name" value="DUF6396"/>
</dbReference>
<evidence type="ECO:0000313" key="3">
    <source>
        <dbReference type="Proteomes" id="UP000248631"/>
    </source>
</evidence>
<evidence type="ECO:0000259" key="1">
    <source>
        <dbReference type="Pfam" id="PF19933"/>
    </source>
</evidence>
<gene>
    <name evidence="2" type="ORF">RB24_25090</name>
</gene>
<dbReference type="PANTHER" id="PTHR11102:SF160">
    <property type="entry name" value="ERAD-ASSOCIATED E3 UBIQUITIN-PROTEIN LIGASE COMPONENT HRD3"/>
    <property type="match status" value="1"/>
</dbReference>
<dbReference type="EMBL" id="JUGD01000037">
    <property type="protein sequence ID" value="RAM61510.1"/>
    <property type="molecule type" value="Genomic_DNA"/>
</dbReference>
<dbReference type="SMART" id="SM00671">
    <property type="entry name" value="SEL1"/>
    <property type="match status" value="3"/>
</dbReference>
<dbReference type="InterPro" id="IPR006597">
    <property type="entry name" value="Sel1-like"/>
</dbReference>